<dbReference type="GO" id="GO:0000149">
    <property type="term" value="F:SNARE binding"/>
    <property type="evidence" value="ECO:0007669"/>
    <property type="project" value="TreeGrafter"/>
</dbReference>
<organism evidence="16 17">
    <name type="scientific">Cyprinus carpio</name>
    <name type="common">Common carp</name>
    <dbReference type="NCBI Taxonomy" id="7962"/>
    <lineage>
        <taxon>Eukaryota</taxon>
        <taxon>Metazoa</taxon>
        <taxon>Chordata</taxon>
        <taxon>Craniata</taxon>
        <taxon>Vertebrata</taxon>
        <taxon>Euteleostomi</taxon>
        <taxon>Actinopterygii</taxon>
        <taxon>Neopterygii</taxon>
        <taxon>Teleostei</taxon>
        <taxon>Ostariophysi</taxon>
        <taxon>Cypriniformes</taxon>
        <taxon>Cyprinidae</taxon>
        <taxon>Cyprininae</taxon>
        <taxon>Cyprinus</taxon>
    </lineage>
</organism>
<proteinExistence type="inferred from homology"/>
<dbReference type="PANTHER" id="PTHR10024">
    <property type="entry name" value="SYNAPTOTAGMIN"/>
    <property type="match status" value="1"/>
</dbReference>
<keyword evidence="10 13" id="KW-0472">Membrane</keyword>
<sequence>MNRREARVGNPAPSAAPEVSGNSTEAAGPGPHDTKDEMFSKVKDKFMNELHKIPLPSWAIVAIAFVAIVLVVSCCFCICKKWIFKKKNKKKGKDKGKNAINMKDVTDGIKTEALKDEDDAETGLTDTEKEVEPKEEEKLGKLQYSLDYNFTENTLIVGIIQAAELPAMDMGGTSDPYVKVYLLPDKKKKFETKVHRKTLNPVFNEQFTFKVPYIELGGKTLVMTVYDFDRFSKHDAIGDVKVPMNKVDFSHVTEEWRDLQSAEKEEQEKLGDICFSLRYVPTAGKLTVVVLEAKNLKKMDVGGLSGEHKCYIANVCLYFLLQKVQVVITVLDYDKIGKNDAIGKVFVGLNSTGTELRHWSDMLANPRRPIAQWHVLKPEEEVDALLAAQKK</sequence>
<dbReference type="Pfam" id="PF00168">
    <property type="entry name" value="C2"/>
    <property type="match status" value="2"/>
</dbReference>
<dbReference type="Gene3D" id="2.60.40.150">
    <property type="entry name" value="C2 domain"/>
    <property type="match status" value="3"/>
</dbReference>
<dbReference type="Proteomes" id="UP000694701">
    <property type="component" value="Unplaced"/>
</dbReference>
<dbReference type="PANTHER" id="PTHR10024:SF239">
    <property type="entry name" value="SYNAPTOTAGMIN-1"/>
    <property type="match status" value="1"/>
</dbReference>
<keyword evidence="12 13" id="KW-0968">Cytoplasmic vesicle</keyword>
<keyword evidence="8 13" id="KW-1133">Transmembrane helix</keyword>
<evidence type="ECO:0000256" key="2">
    <source>
        <dbReference type="ARBA" id="ARBA00004349"/>
    </source>
</evidence>
<evidence type="ECO:0000256" key="9">
    <source>
        <dbReference type="ARBA" id="ARBA00023018"/>
    </source>
</evidence>
<dbReference type="FunFam" id="2.60.40.150:FF:000016">
    <property type="entry name" value="Synaptotagmin 1"/>
    <property type="match status" value="1"/>
</dbReference>
<dbReference type="InterPro" id="IPR000008">
    <property type="entry name" value="C2_dom"/>
</dbReference>
<dbReference type="GO" id="GO:0031045">
    <property type="term" value="C:dense core granule"/>
    <property type="evidence" value="ECO:0007669"/>
    <property type="project" value="TreeGrafter"/>
</dbReference>
<evidence type="ECO:0000256" key="5">
    <source>
        <dbReference type="ARBA" id="ARBA00022723"/>
    </source>
</evidence>
<evidence type="ECO:0000256" key="13">
    <source>
        <dbReference type="RuleBase" id="RU367154"/>
    </source>
</evidence>
<keyword evidence="5 13" id="KW-0479">Metal-binding</keyword>
<feature type="region of interest" description="Disordered" evidence="14">
    <location>
        <begin position="1"/>
        <end position="37"/>
    </location>
</feature>
<dbReference type="SUPFAM" id="SSF49562">
    <property type="entry name" value="C2 domain (Calcium/lipid-binding domain, CaLB)"/>
    <property type="match status" value="2"/>
</dbReference>
<evidence type="ECO:0000256" key="10">
    <source>
        <dbReference type="ARBA" id="ARBA00023136"/>
    </source>
</evidence>
<keyword evidence="11" id="KW-0325">Glycoprotein</keyword>
<dbReference type="GO" id="GO:0001786">
    <property type="term" value="F:phosphatidylserine binding"/>
    <property type="evidence" value="ECO:0007669"/>
    <property type="project" value="TreeGrafter"/>
</dbReference>
<dbReference type="InterPro" id="IPR035892">
    <property type="entry name" value="C2_domain_sf"/>
</dbReference>
<dbReference type="GO" id="GO:0005544">
    <property type="term" value="F:calcium-dependent phospholipid binding"/>
    <property type="evidence" value="ECO:0007669"/>
    <property type="project" value="TreeGrafter"/>
</dbReference>
<comment type="subcellular location">
    <subcellularLocation>
        <location evidence="2">Cytoplasmic vesicle</location>
        <location evidence="2">Secretory vesicle</location>
        <location evidence="2">Chromaffin granule membrane</location>
        <topology evidence="2">Single-pass membrane protein</topology>
    </subcellularLocation>
    <subcellularLocation>
        <location evidence="1 13">Cytoplasmic vesicle</location>
        <location evidence="1 13">Secretory vesicle</location>
        <location evidence="1 13">Synaptic vesicle membrane</location>
        <topology evidence="1 13">Single-pass membrane protein</topology>
    </subcellularLocation>
</comment>
<keyword evidence="4 13" id="KW-0812">Transmembrane</keyword>
<feature type="transmembrane region" description="Helical" evidence="13">
    <location>
        <begin position="55"/>
        <end position="79"/>
    </location>
</feature>
<dbReference type="GO" id="GO:0048791">
    <property type="term" value="P:calcium ion-regulated exocytosis of neurotransmitter"/>
    <property type="evidence" value="ECO:0007669"/>
    <property type="project" value="TreeGrafter"/>
</dbReference>
<dbReference type="InterPro" id="IPR001565">
    <property type="entry name" value="Synaptotagmin"/>
</dbReference>
<dbReference type="GO" id="GO:0042584">
    <property type="term" value="C:chromaffin granule membrane"/>
    <property type="evidence" value="ECO:0007669"/>
    <property type="project" value="UniProtKB-SubCell"/>
</dbReference>
<dbReference type="GO" id="GO:0030424">
    <property type="term" value="C:axon"/>
    <property type="evidence" value="ECO:0007669"/>
    <property type="project" value="TreeGrafter"/>
</dbReference>
<name>A0A8C2DAR6_CYPCA</name>
<dbReference type="GO" id="GO:0030276">
    <property type="term" value="F:clathrin binding"/>
    <property type="evidence" value="ECO:0007669"/>
    <property type="project" value="TreeGrafter"/>
</dbReference>
<comment type="similarity">
    <text evidence="3 13">Belongs to the synaptotagmin family.</text>
</comment>
<comment type="cofactor">
    <cofactor evidence="13">
        <name>Ca(2+)</name>
        <dbReference type="ChEBI" id="CHEBI:29108"/>
    </cofactor>
    <text evidence="13">Binds 3 Ca(2+) ions per subunit. The ions are bound to the C2 domains.</text>
</comment>
<evidence type="ECO:0000256" key="12">
    <source>
        <dbReference type="ARBA" id="ARBA00023329"/>
    </source>
</evidence>
<dbReference type="SMART" id="SM00239">
    <property type="entry name" value="C2"/>
    <property type="match status" value="1"/>
</dbReference>
<dbReference type="GO" id="GO:0048488">
    <property type="term" value="P:synaptic vesicle endocytosis"/>
    <property type="evidence" value="ECO:0007669"/>
    <property type="project" value="TreeGrafter"/>
</dbReference>
<evidence type="ECO:0000256" key="14">
    <source>
        <dbReference type="SAM" id="MobiDB-lite"/>
    </source>
</evidence>
<dbReference type="CDD" id="cd21963">
    <property type="entry name" value="Syt1_N"/>
    <property type="match status" value="1"/>
</dbReference>
<evidence type="ECO:0000313" key="16">
    <source>
        <dbReference type="Ensembl" id="ENSCCRP00020023246.1"/>
    </source>
</evidence>
<keyword evidence="6" id="KW-0677">Repeat</keyword>
<accession>A0A8C2DAR6</accession>
<keyword evidence="9 13" id="KW-0770">Synapse</keyword>
<dbReference type="GO" id="GO:0005886">
    <property type="term" value="C:plasma membrane"/>
    <property type="evidence" value="ECO:0007669"/>
    <property type="project" value="TreeGrafter"/>
</dbReference>
<evidence type="ECO:0000256" key="3">
    <source>
        <dbReference type="ARBA" id="ARBA00006996"/>
    </source>
</evidence>
<evidence type="ECO:0000259" key="15">
    <source>
        <dbReference type="PROSITE" id="PS50004"/>
    </source>
</evidence>
<dbReference type="GO" id="GO:0005509">
    <property type="term" value="F:calcium ion binding"/>
    <property type="evidence" value="ECO:0007669"/>
    <property type="project" value="UniProtKB-UniRule"/>
</dbReference>
<dbReference type="AlphaFoldDB" id="A0A8C2DAR6"/>
<dbReference type="PRINTS" id="PR00399">
    <property type="entry name" value="SYNAPTOTAGMN"/>
</dbReference>
<reference evidence="16" key="1">
    <citation type="submission" date="2025-08" db="UniProtKB">
        <authorList>
            <consortium name="Ensembl"/>
        </authorList>
    </citation>
    <scope>IDENTIFICATION</scope>
</reference>
<keyword evidence="7 13" id="KW-0106">Calcium</keyword>
<dbReference type="PROSITE" id="PS50004">
    <property type="entry name" value="C2"/>
    <property type="match status" value="1"/>
</dbReference>
<evidence type="ECO:0000256" key="1">
    <source>
        <dbReference type="ARBA" id="ARBA00004254"/>
    </source>
</evidence>
<dbReference type="CDD" id="cd08385">
    <property type="entry name" value="C2A_Synaptotagmin-1-5-6-9-10"/>
    <property type="match status" value="1"/>
</dbReference>
<dbReference type="Ensembl" id="ENSCCRT00020025508.1">
    <property type="protein sequence ID" value="ENSCCRP00020023246.1"/>
    <property type="gene ID" value="ENSCCRG00020010804.1"/>
</dbReference>
<evidence type="ECO:0000256" key="8">
    <source>
        <dbReference type="ARBA" id="ARBA00022989"/>
    </source>
</evidence>
<protein>
    <recommendedName>
        <fullName evidence="13">Synaptotagmin</fullName>
    </recommendedName>
</protein>
<evidence type="ECO:0000256" key="6">
    <source>
        <dbReference type="ARBA" id="ARBA00022737"/>
    </source>
</evidence>
<dbReference type="GO" id="GO:0030672">
    <property type="term" value="C:synaptic vesicle membrane"/>
    <property type="evidence" value="ECO:0007669"/>
    <property type="project" value="UniProtKB-SubCell"/>
</dbReference>
<feature type="domain" description="C2" evidence="15">
    <location>
        <begin position="138"/>
        <end position="257"/>
    </location>
</feature>
<dbReference type="PRINTS" id="PR00360">
    <property type="entry name" value="C2DOMAIN"/>
</dbReference>
<comment type="function">
    <text evidence="13">May have a regulatory role in the membrane interactions during trafficking of synaptic vesicles at the active zone of the synapse. It binds acidic phospholipids with a specificity that requires the presence of both an acidic head group and a diacyl backbone.</text>
</comment>
<evidence type="ECO:0000313" key="17">
    <source>
        <dbReference type="Proteomes" id="UP000694701"/>
    </source>
</evidence>
<evidence type="ECO:0000256" key="7">
    <source>
        <dbReference type="ARBA" id="ARBA00022837"/>
    </source>
</evidence>
<evidence type="ECO:0000256" key="11">
    <source>
        <dbReference type="ARBA" id="ARBA00023180"/>
    </source>
</evidence>
<evidence type="ECO:0000256" key="4">
    <source>
        <dbReference type="ARBA" id="ARBA00022692"/>
    </source>
</evidence>